<gene>
    <name evidence="3" type="primary">traK</name>
    <name evidence="3" type="ORF">PNK_p0157</name>
</gene>
<evidence type="ECO:0000259" key="1">
    <source>
        <dbReference type="Pfam" id="PF06586"/>
    </source>
</evidence>
<keyword evidence="4" id="KW-1185">Reference proteome</keyword>
<dbReference type="PATRIC" id="fig|389348.3.peg.2927"/>
<accession>A0A0U5EVM0</accession>
<dbReference type="InParanoid" id="A0A0U5EVM0"/>
<dbReference type="InterPro" id="IPR010563">
    <property type="entry name" value="TraK_N"/>
</dbReference>
<protein>
    <submittedName>
        <fullName evidence="3">Type IV conjugative transfer system secretin TraK</fullName>
    </submittedName>
</protein>
<sequence>MVVSKMNLKFLFTVALSSIFRMCSIEATLSYDLDTTKLLRCSFSIDHHNRIMIQNGRVRKIIYPEENLSISLEEHSGQAFIYAVGKIEKPLALALITESGLVQDIELSFQNKESEVLILNEAQEEETKDALPSCIAPYMTEEEQRQLLVNDILSGRIPDGYVSCTQPRWNRSIKCGLQGTNIVKLENTTSTIYIYEIVNSSKKKRKISEADLKCEGSTWICLESHTLKPREKILGIVCVGKP</sequence>
<name>A0A0U5EVM0_9BACT</name>
<dbReference type="Pfam" id="PF06586">
    <property type="entry name" value="TraK_N"/>
    <property type="match status" value="1"/>
</dbReference>
<reference evidence="4" key="1">
    <citation type="submission" date="2015-09" db="EMBL/GenBank/DDBJ databases">
        <authorList>
            <person name="Bertelli C."/>
        </authorList>
    </citation>
    <scope>NUCLEOTIDE SEQUENCE [LARGE SCALE GENOMIC DNA]</scope>
    <source>
        <strain evidence="4">KNic</strain>
        <plasmid evidence="4">pPNK</plasmid>
    </source>
</reference>
<organism evidence="3 4">
    <name type="scientific">Candidatus Protochlamydia naegleriophila</name>
    <dbReference type="NCBI Taxonomy" id="389348"/>
    <lineage>
        <taxon>Bacteria</taxon>
        <taxon>Pseudomonadati</taxon>
        <taxon>Chlamydiota</taxon>
        <taxon>Chlamydiia</taxon>
        <taxon>Parachlamydiales</taxon>
        <taxon>Parachlamydiaceae</taxon>
        <taxon>Candidatus Protochlamydia</taxon>
    </lineage>
</organism>
<proteinExistence type="predicted"/>
<evidence type="ECO:0000259" key="2">
    <source>
        <dbReference type="Pfam" id="PF23536"/>
    </source>
</evidence>
<geneLocation type="plasmid" evidence="4">
    <name>pPNK</name>
</geneLocation>
<evidence type="ECO:0000313" key="4">
    <source>
        <dbReference type="Proteomes" id="UP000069902"/>
    </source>
</evidence>
<dbReference type="Proteomes" id="UP000069902">
    <property type="component" value="Plasmid pPNK"/>
</dbReference>
<dbReference type="AlphaFoldDB" id="A0A0U5EVM0"/>
<feature type="domain" description="TraK N-terminal" evidence="1">
    <location>
        <begin position="37"/>
        <end position="124"/>
    </location>
</feature>
<dbReference type="KEGG" id="pnl:PNK_p0157"/>
<dbReference type="Pfam" id="PF23536">
    <property type="entry name" value="TraK_C"/>
    <property type="match status" value="1"/>
</dbReference>
<dbReference type="InterPro" id="IPR055397">
    <property type="entry name" value="TraK_C"/>
</dbReference>
<evidence type="ECO:0000313" key="3">
    <source>
        <dbReference type="EMBL" id="CUI18209.1"/>
    </source>
</evidence>
<feature type="domain" description="TraK C-terminal" evidence="2">
    <location>
        <begin position="142"/>
        <end position="237"/>
    </location>
</feature>
<dbReference type="EMBL" id="LN879503">
    <property type="protein sequence ID" value="CUI18209.1"/>
    <property type="molecule type" value="Genomic_DNA"/>
</dbReference>